<dbReference type="InterPro" id="IPR032501">
    <property type="entry name" value="Prot_ATP_ID_OB_2nd"/>
</dbReference>
<evidence type="ECO:0000313" key="7">
    <source>
        <dbReference type="EMBL" id="GAA0369470.1"/>
    </source>
</evidence>
<gene>
    <name evidence="4 7" type="primary">arc</name>
    <name evidence="7" type="ORF">GCM10010151_69200</name>
</gene>
<dbReference type="SUPFAM" id="SSF90257">
    <property type="entry name" value="Myosin rod fragments"/>
    <property type="match status" value="1"/>
</dbReference>
<sequence>MAARDDAGARKAQHEKEVRDLQTQVSFLEEEISVLRRKLAESPRQVRVLEERLHEAQASLAAVTGQNERLVATLKEAREQIIALKEEVDRLAQPPSAFGTFLAAREDGTVDIFTGGRKLRVNVSPGIELDELQRGQEVMLNEALNVVAALEFETQGEVVMLKEAFEDGERALVIAHADEERVVKLAEPLRGIALRAGDSLMLDTRSGYAYEKIHKAEVEELVLEEVPDISYDEIGGLGPQIEQIRDAVELPYLHADLFREHQLRPPKGVLLYGPPGCGKTLIAKAVANSLAKQVAEKTGAEGKSFFLNIKGPELLNKYVGETERHIRLVFQRAREKASAGTPVIVFFDEMDSIFRTRGSGVSSDVENTIVPQLLSEIDGVEGLENVIVIGASNREDMIDPAILRPGRLDVKIKIERPDAEAAKDIFSKYILTGLPLHPDDLKEHGGSPEATVDAMIQRVVERMYSETEENRFLEVTYANGDKEVLYFKDFNSGAMIQNIVDRAKKMAIKDFLDSGQKGLRVTHLLAACVDEFSENEDLPNTTNPDDWARISGKKGERIVYIRTLVSGKQGTEAGRSIDTVANTGQYL</sequence>
<keyword evidence="2 4" id="KW-0067">ATP-binding</keyword>
<dbReference type="PANTHER" id="PTHR23077">
    <property type="entry name" value="AAA-FAMILY ATPASE"/>
    <property type="match status" value="1"/>
</dbReference>
<feature type="domain" description="AAA+ ATPase" evidence="6">
    <location>
        <begin position="265"/>
        <end position="418"/>
    </location>
</feature>
<comment type="similarity">
    <text evidence="4 5">Belongs to the AAA ATPase family.</text>
</comment>
<dbReference type="InterPro" id="IPR012340">
    <property type="entry name" value="NA-bd_OB-fold"/>
</dbReference>
<dbReference type="InterPro" id="IPR041626">
    <property type="entry name" value="Prot_ATP_ID_OB_N"/>
</dbReference>
<dbReference type="Proteomes" id="UP001501822">
    <property type="component" value="Unassembled WGS sequence"/>
</dbReference>
<accession>A0ABN0XPH4</accession>
<evidence type="ECO:0000256" key="3">
    <source>
        <dbReference type="ARBA" id="ARBA00023054"/>
    </source>
</evidence>
<dbReference type="EMBL" id="BAAABM010000069">
    <property type="protein sequence ID" value="GAA0369470.1"/>
    <property type="molecule type" value="Genomic_DNA"/>
</dbReference>
<keyword evidence="8" id="KW-1185">Reference proteome</keyword>
<dbReference type="Pfam" id="PF16450">
    <property type="entry name" value="Prot_ATP_ID_OB_C"/>
    <property type="match status" value="1"/>
</dbReference>
<dbReference type="InterPro" id="IPR003593">
    <property type="entry name" value="AAA+_ATPase"/>
</dbReference>
<organism evidence="7 8">
    <name type="scientific">Actinoallomurus spadix</name>
    <dbReference type="NCBI Taxonomy" id="79912"/>
    <lineage>
        <taxon>Bacteria</taxon>
        <taxon>Bacillati</taxon>
        <taxon>Actinomycetota</taxon>
        <taxon>Actinomycetes</taxon>
        <taxon>Streptosporangiales</taxon>
        <taxon>Thermomonosporaceae</taxon>
        <taxon>Actinoallomurus</taxon>
    </lineage>
</organism>
<comment type="subunit">
    <text evidence="4">Homohexamer. Assembles into a hexameric ring structure.</text>
</comment>
<dbReference type="PANTHER" id="PTHR23077:SF144">
    <property type="entry name" value="PROTEASOME-ASSOCIATED ATPASE"/>
    <property type="match status" value="1"/>
</dbReference>
<dbReference type="PROSITE" id="PS00674">
    <property type="entry name" value="AAA"/>
    <property type="match status" value="1"/>
</dbReference>
<dbReference type="Gene3D" id="1.20.5.170">
    <property type="match status" value="1"/>
</dbReference>
<protein>
    <recommendedName>
        <fullName evidence="4">AAA ATPase forming ring-shaped complexes</fullName>
        <shortName evidence="4">ARC</shortName>
    </recommendedName>
</protein>
<dbReference type="Pfam" id="PF00004">
    <property type="entry name" value="AAA"/>
    <property type="match status" value="1"/>
</dbReference>
<dbReference type="GO" id="GO:0000502">
    <property type="term" value="C:proteasome complex"/>
    <property type="evidence" value="ECO:0007669"/>
    <property type="project" value="UniProtKB-KW"/>
</dbReference>
<dbReference type="InterPro" id="IPR003960">
    <property type="entry name" value="ATPase_AAA_CS"/>
</dbReference>
<reference evidence="7 8" key="1">
    <citation type="journal article" date="2019" name="Int. J. Syst. Evol. Microbiol.">
        <title>The Global Catalogue of Microorganisms (GCM) 10K type strain sequencing project: providing services to taxonomists for standard genome sequencing and annotation.</title>
        <authorList>
            <consortium name="The Broad Institute Genomics Platform"/>
            <consortium name="The Broad Institute Genome Sequencing Center for Infectious Disease"/>
            <person name="Wu L."/>
            <person name="Ma J."/>
        </authorList>
    </citation>
    <scope>NUCLEOTIDE SEQUENCE [LARGE SCALE GENOMIC DNA]</scope>
    <source>
        <strain evidence="7 8">JCM 3146</strain>
    </source>
</reference>
<dbReference type="Gene3D" id="2.40.50.140">
    <property type="entry name" value="Nucleic acid-binding proteins"/>
    <property type="match status" value="2"/>
</dbReference>
<dbReference type="SMART" id="SM00382">
    <property type="entry name" value="AAA"/>
    <property type="match status" value="1"/>
</dbReference>
<keyword evidence="7" id="KW-0647">Proteasome</keyword>
<dbReference type="Gene3D" id="3.40.50.300">
    <property type="entry name" value="P-loop containing nucleotide triphosphate hydrolases"/>
    <property type="match status" value="1"/>
</dbReference>
<evidence type="ECO:0000256" key="1">
    <source>
        <dbReference type="ARBA" id="ARBA00022741"/>
    </source>
</evidence>
<feature type="coiled-coil region" evidence="4">
    <location>
        <begin position="4"/>
        <end position="94"/>
    </location>
</feature>
<evidence type="ECO:0000259" key="6">
    <source>
        <dbReference type="SMART" id="SM00382"/>
    </source>
</evidence>
<evidence type="ECO:0000313" key="8">
    <source>
        <dbReference type="Proteomes" id="UP001501822"/>
    </source>
</evidence>
<proteinExistence type="inferred from homology"/>
<dbReference type="InterPro" id="IPR003959">
    <property type="entry name" value="ATPase_AAA_core"/>
</dbReference>
<keyword evidence="1 4" id="KW-0547">Nucleotide-binding</keyword>
<dbReference type="HAMAP" id="MF_02112">
    <property type="entry name" value="ARC_ATPase"/>
    <property type="match status" value="1"/>
</dbReference>
<evidence type="ECO:0000256" key="5">
    <source>
        <dbReference type="RuleBase" id="RU003651"/>
    </source>
</evidence>
<dbReference type="Pfam" id="PF17758">
    <property type="entry name" value="Prot_ATP_ID_OB_N"/>
    <property type="match status" value="1"/>
</dbReference>
<dbReference type="InterPro" id="IPR050168">
    <property type="entry name" value="AAA_ATPase_domain"/>
</dbReference>
<comment type="caution">
    <text evidence="7">The sequence shown here is derived from an EMBL/GenBank/DDBJ whole genome shotgun (WGS) entry which is preliminary data.</text>
</comment>
<dbReference type="NCBIfam" id="TIGR03689">
    <property type="entry name" value="pup_AAA"/>
    <property type="match status" value="1"/>
</dbReference>
<dbReference type="InterPro" id="IPR022482">
    <property type="entry name" value="Proteasome_ATPase"/>
</dbReference>
<evidence type="ECO:0000256" key="4">
    <source>
        <dbReference type="HAMAP-Rule" id="MF_02112"/>
    </source>
</evidence>
<evidence type="ECO:0000256" key="2">
    <source>
        <dbReference type="ARBA" id="ARBA00022840"/>
    </source>
</evidence>
<feature type="binding site" evidence="4">
    <location>
        <begin position="276"/>
        <end position="281"/>
    </location>
    <ligand>
        <name>ATP</name>
        <dbReference type="ChEBI" id="CHEBI:30616"/>
    </ligand>
</feature>
<name>A0ABN0XPH4_9ACTN</name>
<dbReference type="InterPro" id="IPR027417">
    <property type="entry name" value="P-loop_NTPase"/>
</dbReference>
<keyword evidence="3 4" id="KW-0175">Coiled coil</keyword>
<dbReference type="SUPFAM" id="SSF52540">
    <property type="entry name" value="P-loop containing nucleoside triphosphate hydrolases"/>
    <property type="match status" value="1"/>
</dbReference>